<feature type="region of interest" description="Disordered" evidence="2">
    <location>
        <begin position="337"/>
        <end position="358"/>
    </location>
</feature>
<evidence type="ECO:0000256" key="1">
    <source>
        <dbReference type="SAM" id="Coils"/>
    </source>
</evidence>
<name>A0A928Y6Y0_UNCKA</name>
<feature type="compositionally biased region" description="Polar residues" evidence="2">
    <location>
        <begin position="339"/>
        <end position="358"/>
    </location>
</feature>
<organism evidence="4 6">
    <name type="scientific">candidate division WWE3 bacterium</name>
    <dbReference type="NCBI Taxonomy" id="2053526"/>
    <lineage>
        <taxon>Bacteria</taxon>
        <taxon>Katanobacteria</taxon>
    </lineage>
</organism>
<evidence type="ECO:0000313" key="5">
    <source>
        <dbReference type="EMBL" id="MBE7526040.1"/>
    </source>
</evidence>
<comment type="caution">
    <text evidence="4">The sequence shown here is derived from an EMBL/GenBank/DDBJ whole genome shotgun (WGS) entry which is preliminary data.</text>
</comment>
<protein>
    <submittedName>
        <fullName evidence="4">DNA-binding protein</fullName>
    </submittedName>
</protein>
<evidence type="ECO:0000313" key="4">
    <source>
        <dbReference type="EMBL" id="MBE7526027.1"/>
    </source>
</evidence>
<feature type="coiled-coil region" evidence="1">
    <location>
        <begin position="73"/>
        <end position="125"/>
    </location>
</feature>
<feature type="domain" description="KfrA N-terminal DNA-binding" evidence="3">
    <location>
        <begin position="8"/>
        <end position="115"/>
    </location>
</feature>
<sequence>MARAGIYKSEVVRARDNLLAMGRYPSIDAIRGELGNTGSKGTIHRYLKEIEEEEGGGTGAQVAVSEAIQDLSARLAERLHQEADQRMAALTDKHKAEVAALNDTMTALRNEIESFRGQAERKTIELAAEKAAHTDTLAKLQEERIGRAQMAQRILDMEGQLAKEETHRISLEEKHQHAREALEHFRAAAKEQREQDQRQFEQQIQFLQGELRSAKDTANTKQQELIRSHEDNARLSSELTHAHSELHRQEGEVRSLRSAKEQLAVAEVKNQQLSEQLAHANTRVTDLGKENQVNVCKLRESMETGQRLESELMAAQAVVVSHEKIFEKLTALQVPPAKSANTKKNSVDSQNSLFNSEE</sequence>
<keyword evidence="4" id="KW-0238">DNA-binding</keyword>
<evidence type="ECO:0000313" key="6">
    <source>
        <dbReference type="Proteomes" id="UP000710385"/>
    </source>
</evidence>
<evidence type="ECO:0000256" key="2">
    <source>
        <dbReference type="SAM" id="MobiDB-lite"/>
    </source>
</evidence>
<dbReference type="EMBL" id="JABTTY010000004">
    <property type="protein sequence ID" value="MBE7526040.1"/>
    <property type="molecule type" value="Genomic_DNA"/>
</dbReference>
<dbReference type="Proteomes" id="UP000710385">
    <property type="component" value="Unassembled WGS sequence"/>
</dbReference>
<keyword evidence="1" id="KW-0175">Coiled coil</keyword>
<dbReference type="Pfam" id="PF11740">
    <property type="entry name" value="KfrA_N"/>
    <property type="match status" value="1"/>
</dbReference>
<gene>
    <name evidence="4" type="ORF">HS096_07190</name>
    <name evidence="5" type="ORF">HS096_07255</name>
</gene>
<feature type="coiled-coil region" evidence="1">
    <location>
        <begin position="175"/>
        <end position="224"/>
    </location>
</feature>
<dbReference type="InterPro" id="IPR021104">
    <property type="entry name" value="KfrA_DNA-bd_N"/>
</dbReference>
<evidence type="ECO:0000259" key="3">
    <source>
        <dbReference type="Pfam" id="PF11740"/>
    </source>
</evidence>
<dbReference type="GO" id="GO:0003677">
    <property type="term" value="F:DNA binding"/>
    <property type="evidence" value="ECO:0007669"/>
    <property type="project" value="UniProtKB-KW"/>
</dbReference>
<reference evidence="4" key="1">
    <citation type="submission" date="2020-05" db="EMBL/GenBank/DDBJ databases">
        <title>High-Quality Genomes of Partial-Nitritation/Anammox System by Hierarchical Clustering Based Hybrid Assembly.</title>
        <authorList>
            <person name="Liu L."/>
            <person name="Wang Y."/>
            <person name="Che Y."/>
            <person name="Chen Y."/>
            <person name="Xia Y."/>
            <person name="Luo R."/>
            <person name="Cheng S.H."/>
            <person name="Zheng C."/>
            <person name="Zhang T."/>
        </authorList>
    </citation>
    <scope>NUCLEOTIDE SEQUENCE</scope>
    <source>
        <strain evidence="4">H1_PAT1</strain>
    </source>
</reference>
<accession>A0A928Y6Y0</accession>
<proteinExistence type="predicted"/>
<dbReference type="EMBL" id="JABTTY010000004">
    <property type="protein sequence ID" value="MBE7526027.1"/>
    <property type="molecule type" value="Genomic_DNA"/>
</dbReference>
<dbReference type="AlphaFoldDB" id="A0A928Y6Y0"/>
<feature type="coiled-coil region" evidence="1">
    <location>
        <begin position="256"/>
        <end position="290"/>
    </location>
</feature>